<sequence>MHVPAFESITTILNTKLSQAPSLLHFLKHSPSCKPGGPLVHLTSHNKSCRACVNSAVF</sequence>
<name>A0A0L8FND0_OCTBM</name>
<reference evidence="1" key="1">
    <citation type="submission" date="2015-07" db="EMBL/GenBank/DDBJ databases">
        <title>MeaNS - Measles Nucleotide Surveillance Program.</title>
        <authorList>
            <person name="Tran T."/>
            <person name="Druce J."/>
        </authorList>
    </citation>
    <scope>NUCLEOTIDE SEQUENCE</scope>
    <source>
        <strain evidence="1">UCB-OBI-ISO-001</strain>
        <tissue evidence="1">Gonad</tissue>
    </source>
</reference>
<evidence type="ECO:0000313" key="1">
    <source>
        <dbReference type="EMBL" id="KOF66167.1"/>
    </source>
</evidence>
<accession>A0A0L8FND0</accession>
<gene>
    <name evidence="1" type="ORF">OCBIM_22013350mg</name>
</gene>
<dbReference type="EMBL" id="KQ428460">
    <property type="protein sequence ID" value="KOF66167.1"/>
    <property type="molecule type" value="Genomic_DNA"/>
</dbReference>
<protein>
    <submittedName>
        <fullName evidence="1">Uncharacterized protein</fullName>
    </submittedName>
</protein>
<dbReference type="AlphaFoldDB" id="A0A0L8FND0"/>
<proteinExistence type="predicted"/>
<organism evidence="1">
    <name type="scientific">Octopus bimaculoides</name>
    <name type="common">California two-spotted octopus</name>
    <dbReference type="NCBI Taxonomy" id="37653"/>
    <lineage>
        <taxon>Eukaryota</taxon>
        <taxon>Metazoa</taxon>
        <taxon>Spiralia</taxon>
        <taxon>Lophotrochozoa</taxon>
        <taxon>Mollusca</taxon>
        <taxon>Cephalopoda</taxon>
        <taxon>Coleoidea</taxon>
        <taxon>Octopodiformes</taxon>
        <taxon>Octopoda</taxon>
        <taxon>Incirrata</taxon>
        <taxon>Octopodidae</taxon>
        <taxon>Octopus</taxon>
    </lineage>
</organism>